<dbReference type="AlphaFoldDB" id="A0A2I0IA41"/>
<dbReference type="Proteomes" id="UP000233551">
    <property type="component" value="Unassembled WGS sequence"/>
</dbReference>
<dbReference type="STRING" id="22663.A0A2I0IA41"/>
<organism evidence="1 2">
    <name type="scientific">Punica granatum</name>
    <name type="common">Pomegranate</name>
    <dbReference type="NCBI Taxonomy" id="22663"/>
    <lineage>
        <taxon>Eukaryota</taxon>
        <taxon>Viridiplantae</taxon>
        <taxon>Streptophyta</taxon>
        <taxon>Embryophyta</taxon>
        <taxon>Tracheophyta</taxon>
        <taxon>Spermatophyta</taxon>
        <taxon>Magnoliopsida</taxon>
        <taxon>eudicotyledons</taxon>
        <taxon>Gunneridae</taxon>
        <taxon>Pentapetalae</taxon>
        <taxon>rosids</taxon>
        <taxon>malvids</taxon>
        <taxon>Myrtales</taxon>
        <taxon>Lythraceae</taxon>
        <taxon>Punica</taxon>
    </lineage>
</organism>
<dbReference type="PANTHER" id="PTHR11439">
    <property type="entry name" value="GAG-POL-RELATED RETROTRANSPOSON"/>
    <property type="match status" value="1"/>
</dbReference>
<proteinExistence type="predicted"/>
<evidence type="ECO:0008006" key="3">
    <source>
        <dbReference type="Google" id="ProtNLM"/>
    </source>
</evidence>
<evidence type="ECO:0000313" key="1">
    <source>
        <dbReference type="EMBL" id="PKI40673.1"/>
    </source>
</evidence>
<sequence>MGNVLILVDCPAEDPPTIGVNGPHCCQRIMVGWLLRYIENPMLPLHRTKSKLYLGTGLRNCWRKSEKCVRTNNCPTPQKRVVRFLKGTATFGINFTKENQFKLSGFADSDWAGCVDDMRSTSGFCFTLGSGCFSWSSKKQEVVAQSTAEAEFMAATTAANQAIWLRKLLMDLGFQQEEPTQISVDNQATLAISQNPVFLW</sequence>
<dbReference type="EMBL" id="PGOL01003508">
    <property type="protein sequence ID" value="PKI40673.1"/>
    <property type="molecule type" value="Genomic_DNA"/>
</dbReference>
<evidence type="ECO:0000313" key="2">
    <source>
        <dbReference type="Proteomes" id="UP000233551"/>
    </source>
</evidence>
<comment type="caution">
    <text evidence="1">The sequence shown here is derived from an EMBL/GenBank/DDBJ whole genome shotgun (WGS) entry which is preliminary data.</text>
</comment>
<dbReference type="CDD" id="cd09272">
    <property type="entry name" value="RNase_HI_RT_Ty1"/>
    <property type="match status" value="1"/>
</dbReference>
<protein>
    <recommendedName>
        <fullName evidence="3">Reverse transcriptase Ty1/copia-type domain-containing protein</fullName>
    </recommendedName>
</protein>
<gene>
    <name evidence="1" type="ORF">CRG98_038928</name>
</gene>
<keyword evidence="2" id="KW-1185">Reference proteome</keyword>
<reference evidence="1 2" key="1">
    <citation type="submission" date="2017-11" db="EMBL/GenBank/DDBJ databases">
        <title>De-novo sequencing of pomegranate (Punica granatum L.) genome.</title>
        <authorList>
            <person name="Akparov Z."/>
            <person name="Amiraslanov A."/>
            <person name="Hajiyeva S."/>
            <person name="Abbasov M."/>
            <person name="Kaur K."/>
            <person name="Hamwieh A."/>
            <person name="Solovyev V."/>
            <person name="Salamov A."/>
            <person name="Braich B."/>
            <person name="Kosarev P."/>
            <person name="Mahmoud A."/>
            <person name="Hajiyev E."/>
            <person name="Babayeva S."/>
            <person name="Izzatullayeva V."/>
            <person name="Mammadov A."/>
            <person name="Mammadov A."/>
            <person name="Sharifova S."/>
            <person name="Ojaghi J."/>
            <person name="Eynullazada K."/>
            <person name="Bayramov B."/>
            <person name="Abdulazimova A."/>
            <person name="Shahmuradov I."/>
        </authorList>
    </citation>
    <scope>NUCLEOTIDE SEQUENCE [LARGE SCALE GENOMIC DNA]</scope>
    <source>
        <strain evidence="2">cv. AG2017</strain>
        <tissue evidence="1">Leaf</tissue>
    </source>
</reference>
<dbReference type="PANTHER" id="PTHR11439:SF463">
    <property type="entry name" value="REVERSE TRANSCRIPTASE TY1_COPIA-TYPE DOMAIN-CONTAINING PROTEIN"/>
    <property type="match status" value="1"/>
</dbReference>
<accession>A0A2I0IA41</accession>
<name>A0A2I0IA41_PUNGR</name>